<gene>
    <name evidence="7" type="ORF">JTE90_019988</name>
</gene>
<dbReference type="GO" id="GO:0071949">
    <property type="term" value="F:FAD binding"/>
    <property type="evidence" value="ECO:0007669"/>
    <property type="project" value="TreeGrafter"/>
</dbReference>
<dbReference type="AlphaFoldDB" id="A0AAV6U212"/>
<keyword evidence="2 4" id="KW-0285">Flavoprotein</keyword>
<evidence type="ECO:0000256" key="2">
    <source>
        <dbReference type="ARBA" id="ARBA00022630"/>
    </source>
</evidence>
<dbReference type="GO" id="GO:0045892">
    <property type="term" value="P:negative regulation of DNA-templated transcription"/>
    <property type="evidence" value="ECO:0007669"/>
    <property type="project" value="TreeGrafter"/>
</dbReference>
<evidence type="ECO:0000256" key="4">
    <source>
        <dbReference type="PIRSR" id="PIRSR602081-1"/>
    </source>
</evidence>
<dbReference type="EMBL" id="JAFNEN010000730">
    <property type="protein sequence ID" value="KAG8177977.1"/>
    <property type="molecule type" value="Genomic_DNA"/>
</dbReference>
<keyword evidence="8" id="KW-1185">Reference proteome</keyword>
<accession>A0AAV6U212</accession>
<dbReference type="GO" id="GO:0032922">
    <property type="term" value="P:circadian regulation of gene expression"/>
    <property type="evidence" value="ECO:0007669"/>
    <property type="project" value="TreeGrafter"/>
</dbReference>
<comment type="cofactor">
    <cofactor evidence="4">
        <name>FAD</name>
        <dbReference type="ChEBI" id="CHEBI:57692"/>
    </cofactor>
    <text evidence="4">Binds 1 FAD per subunit.</text>
</comment>
<feature type="region of interest" description="Disordered" evidence="5">
    <location>
        <begin position="324"/>
        <end position="345"/>
    </location>
</feature>
<dbReference type="InterPro" id="IPR036134">
    <property type="entry name" value="Crypto/Photolyase_FAD-like_sf"/>
</dbReference>
<keyword evidence="3 4" id="KW-0274">FAD</keyword>
<name>A0AAV6U212_9ARAC</name>
<dbReference type="PANTHER" id="PTHR11455">
    <property type="entry name" value="CRYPTOCHROME"/>
    <property type="match status" value="1"/>
</dbReference>
<feature type="domain" description="Cryptochrome/DNA photolyase FAD-binding" evidence="6">
    <location>
        <begin position="203"/>
        <end position="311"/>
    </location>
</feature>
<comment type="caution">
    <text evidence="7">The sequence shown here is derived from an EMBL/GenBank/DDBJ whole genome shotgun (WGS) entry which is preliminary data.</text>
</comment>
<dbReference type="GO" id="GO:0005737">
    <property type="term" value="C:cytoplasm"/>
    <property type="evidence" value="ECO:0007669"/>
    <property type="project" value="TreeGrafter"/>
</dbReference>
<feature type="binding site" evidence="4">
    <location>
        <begin position="212"/>
        <end position="214"/>
    </location>
    <ligand>
        <name>FAD</name>
        <dbReference type="ChEBI" id="CHEBI:57692"/>
    </ligand>
</feature>
<evidence type="ECO:0000256" key="3">
    <source>
        <dbReference type="ARBA" id="ARBA00022827"/>
    </source>
</evidence>
<dbReference type="PANTHER" id="PTHR11455:SF30">
    <property type="entry name" value="CRYPTOCHROME-1"/>
    <property type="match status" value="1"/>
</dbReference>
<evidence type="ECO:0000259" key="6">
    <source>
        <dbReference type="Pfam" id="PF03441"/>
    </source>
</evidence>
<sequence length="371" mass="43879">MAENHWDIPKPEDILPDFEDEVISEDDGYELDDYEPSTIQSYTMDENNWIEYLLPTNEDILENDTKLFTNQSNMSIPTIVEDFIFEDSDFEAMMAEEERLYKERWRKERLRKEILRKVRLPEFPDLSGFDTENLKPSVWIGGETEALSRFERHLERKAWVASFGRPKMTLQSFLLSQTGLSPYLRFGCLSPRLFYQELTELYRKVFDELLLDADWSVNAGQWMCLSCSSFFQQFFRLFCPLRFGRKADPNGGYIRKYLPVLRNFPTKYIHKPWTAPEKIQIAAKCIIRKDYVIPMVNHQEVSHINLERMKQVYQQLSHYKGTNKRNSTYLLGDNKEEGNPKSAKRQCVEFPQNHDDAENRRSGTSVIQRIL</sequence>
<evidence type="ECO:0000256" key="1">
    <source>
        <dbReference type="ARBA" id="ARBA00005862"/>
    </source>
</evidence>
<dbReference type="Gene3D" id="1.10.579.10">
    <property type="entry name" value="DNA Cyclobutane Dipyrimidine Photolyase, subunit A, domain 3"/>
    <property type="match status" value="1"/>
</dbReference>
<organism evidence="7 8">
    <name type="scientific">Oedothorax gibbosus</name>
    <dbReference type="NCBI Taxonomy" id="931172"/>
    <lineage>
        <taxon>Eukaryota</taxon>
        <taxon>Metazoa</taxon>
        <taxon>Ecdysozoa</taxon>
        <taxon>Arthropoda</taxon>
        <taxon>Chelicerata</taxon>
        <taxon>Arachnida</taxon>
        <taxon>Araneae</taxon>
        <taxon>Araneomorphae</taxon>
        <taxon>Entelegynae</taxon>
        <taxon>Araneoidea</taxon>
        <taxon>Linyphiidae</taxon>
        <taxon>Erigoninae</taxon>
        <taxon>Oedothorax</taxon>
    </lineage>
</organism>
<dbReference type="InterPro" id="IPR005101">
    <property type="entry name" value="Cryptochr/Photolyase_FAD-bd"/>
</dbReference>
<comment type="similarity">
    <text evidence="1">Belongs to the DNA photolyase class-1 family.</text>
</comment>
<evidence type="ECO:0000313" key="7">
    <source>
        <dbReference type="EMBL" id="KAG8177977.1"/>
    </source>
</evidence>
<dbReference type="GO" id="GO:0003677">
    <property type="term" value="F:DNA binding"/>
    <property type="evidence" value="ECO:0007669"/>
    <property type="project" value="TreeGrafter"/>
</dbReference>
<dbReference type="GO" id="GO:0043153">
    <property type="term" value="P:entrainment of circadian clock by photoperiod"/>
    <property type="evidence" value="ECO:0007669"/>
    <property type="project" value="TreeGrafter"/>
</dbReference>
<dbReference type="GO" id="GO:0005634">
    <property type="term" value="C:nucleus"/>
    <property type="evidence" value="ECO:0007669"/>
    <property type="project" value="TreeGrafter"/>
</dbReference>
<evidence type="ECO:0000256" key="5">
    <source>
        <dbReference type="SAM" id="MobiDB-lite"/>
    </source>
</evidence>
<dbReference type="InterPro" id="IPR002081">
    <property type="entry name" value="Cryptochrome/DNA_photolyase_1"/>
</dbReference>
<proteinExistence type="inferred from homology"/>
<protein>
    <recommendedName>
        <fullName evidence="6">Cryptochrome/DNA photolyase FAD-binding domain-containing protein</fullName>
    </recommendedName>
</protein>
<dbReference type="Pfam" id="PF03441">
    <property type="entry name" value="FAD_binding_7"/>
    <property type="match status" value="1"/>
</dbReference>
<reference evidence="7 8" key="1">
    <citation type="journal article" date="2022" name="Nat. Ecol. Evol.">
        <title>A masculinizing supergene underlies an exaggerated male reproductive morph in a spider.</title>
        <authorList>
            <person name="Hendrickx F."/>
            <person name="De Corte Z."/>
            <person name="Sonet G."/>
            <person name="Van Belleghem S.M."/>
            <person name="Kostlbacher S."/>
            <person name="Vangestel C."/>
        </authorList>
    </citation>
    <scope>NUCLEOTIDE SEQUENCE [LARGE SCALE GENOMIC DNA]</scope>
    <source>
        <strain evidence="7">W744_W776</strain>
    </source>
</reference>
<evidence type="ECO:0000313" key="8">
    <source>
        <dbReference type="Proteomes" id="UP000827092"/>
    </source>
</evidence>
<dbReference type="Proteomes" id="UP000827092">
    <property type="component" value="Unassembled WGS sequence"/>
</dbReference>
<dbReference type="SUPFAM" id="SSF48173">
    <property type="entry name" value="Cryptochrome/photolyase FAD-binding domain"/>
    <property type="match status" value="1"/>
</dbReference>